<dbReference type="InterPro" id="IPR036390">
    <property type="entry name" value="WH_DNA-bd_sf"/>
</dbReference>
<dbReference type="GO" id="GO:0003677">
    <property type="term" value="F:DNA binding"/>
    <property type="evidence" value="ECO:0007669"/>
    <property type="project" value="UniProtKB-KW"/>
</dbReference>
<organism evidence="3 4">
    <name type="scientific">Mumia flava</name>
    <dbReference type="NCBI Taxonomy" id="1348852"/>
    <lineage>
        <taxon>Bacteria</taxon>
        <taxon>Bacillati</taxon>
        <taxon>Actinomycetota</taxon>
        <taxon>Actinomycetes</taxon>
        <taxon>Propionibacteriales</taxon>
        <taxon>Nocardioidaceae</taxon>
        <taxon>Mumia</taxon>
    </lineage>
</organism>
<dbReference type="Pfam" id="PF12802">
    <property type="entry name" value="MarR_2"/>
    <property type="match status" value="1"/>
</dbReference>
<feature type="region of interest" description="Disordered" evidence="1">
    <location>
        <begin position="1"/>
        <end position="26"/>
    </location>
</feature>
<protein>
    <submittedName>
        <fullName evidence="3">DNA-binding MarR family transcriptional regulator</fullName>
    </submittedName>
</protein>
<proteinExistence type="predicted"/>
<dbReference type="GO" id="GO:0003700">
    <property type="term" value="F:DNA-binding transcription factor activity"/>
    <property type="evidence" value="ECO:0007669"/>
    <property type="project" value="InterPro"/>
</dbReference>
<dbReference type="InterPro" id="IPR036388">
    <property type="entry name" value="WH-like_DNA-bd_sf"/>
</dbReference>
<name>A0A2M9BHL5_9ACTN</name>
<evidence type="ECO:0000259" key="2">
    <source>
        <dbReference type="PROSITE" id="PS50995"/>
    </source>
</evidence>
<accession>A0A2M9BHL5</accession>
<feature type="domain" description="HTH marR-type" evidence="2">
    <location>
        <begin position="29"/>
        <end position="163"/>
    </location>
</feature>
<dbReference type="GO" id="GO:0006950">
    <property type="term" value="P:response to stress"/>
    <property type="evidence" value="ECO:0007669"/>
    <property type="project" value="TreeGrafter"/>
</dbReference>
<evidence type="ECO:0000313" key="4">
    <source>
        <dbReference type="Proteomes" id="UP000230842"/>
    </source>
</evidence>
<dbReference type="SMART" id="SM00347">
    <property type="entry name" value="HTH_MARR"/>
    <property type="match status" value="1"/>
</dbReference>
<dbReference type="Proteomes" id="UP000230842">
    <property type="component" value="Unassembled WGS sequence"/>
</dbReference>
<keyword evidence="3" id="KW-0238">DNA-binding</keyword>
<dbReference type="OrthoDB" id="162531at2"/>
<dbReference type="AlphaFoldDB" id="A0A2M9BHL5"/>
<evidence type="ECO:0000313" key="3">
    <source>
        <dbReference type="EMBL" id="PJJ57436.1"/>
    </source>
</evidence>
<reference evidence="3 4" key="1">
    <citation type="submission" date="2017-11" db="EMBL/GenBank/DDBJ databases">
        <title>Genomic Encyclopedia of Archaeal and Bacterial Type Strains, Phase II (KMG-II): From Individual Species to Whole Genera.</title>
        <authorList>
            <person name="Goeker M."/>
        </authorList>
    </citation>
    <scope>NUCLEOTIDE SEQUENCE [LARGE SCALE GENOMIC DNA]</scope>
    <source>
        <strain evidence="3 4">DSM 27763</strain>
    </source>
</reference>
<dbReference type="RefSeq" id="WP_100414670.1">
    <property type="nucleotide sequence ID" value="NZ_PGEZ01000001.1"/>
</dbReference>
<dbReference type="InterPro" id="IPR000835">
    <property type="entry name" value="HTH_MarR-typ"/>
</dbReference>
<dbReference type="PANTHER" id="PTHR33164">
    <property type="entry name" value="TRANSCRIPTIONAL REGULATOR, MARR FAMILY"/>
    <property type="match status" value="1"/>
</dbReference>
<evidence type="ECO:0000256" key="1">
    <source>
        <dbReference type="SAM" id="MobiDB-lite"/>
    </source>
</evidence>
<dbReference type="InterPro" id="IPR039422">
    <property type="entry name" value="MarR/SlyA-like"/>
</dbReference>
<dbReference type="Gene3D" id="1.10.10.10">
    <property type="entry name" value="Winged helix-like DNA-binding domain superfamily/Winged helix DNA-binding domain"/>
    <property type="match status" value="1"/>
</dbReference>
<dbReference type="SUPFAM" id="SSF46785">
    <property type="entry name" value="Winged helix' DNA-binding domain"/>
    <property type="match status" value="1"/>
</dbReference>
<dbReference type="PROSITE" id="PS50995">
    <property type="entry name" value="HTH_MARR_2"/>
    <property type="match status" value="1"/>
</dbReference>
<dbReference type="EMBL" id="PGEZ01000001">
    <property type="protein sequence ID" value="PJJ57436.1"/>
    <property type="molecule type" value="Genomic_DNA"/>
</dbReference>
<dbReference type="PANTHER" id="PTHR33164:SF43">
    <property type="entry name" value="HTH-TYPE TRANSCRIPTIONAL REPRESSOR YETL"/>
    <property type="match status" value="1"/>
</dbReference>
<dbReference type="PRINTS" id="PR00598">
    <property type="entry name" value="HTHMARR"/>
</dbReference>
<sequence length="163" mass="17732">MTEHADRGGDAAGPGTSAPDPGDWPQTETMRLLRHLLDVATRVRPAMARRTGLSTSELIALEHLYLEPLGPNEIGERLGVSSAATTQIVDRLTGHGHVTRDPHPSDRRRRVVTLTDSGRAEVIAEIAPMIEGLVAADAELDEAEREIVARYLRSAIEAFTRVL</sequence>
<comment type="caution">
    <text evidence="3">The sequence shown here is derived from an EMBL/GenBank/DDBJ whole genome shotgun (WGS) entry which is preliminary data.</text>
</comment>
<gene>
    <name evidence="3" type="ORF">CLV56_1665</name>
</gene>
<keyword evidence="4" id="KW-1185">Reference proteome</keyword>